<evidence type="ECO:0000313" key="2">
    <source>
        <dbReference type="Proteomes" id="UP000509761"/>
    </source>
</evidence>
<organism evidence="1 2">
    <name type="scientific">Vreelandella titanicae</name>
    <dbReference type="NCBI Taxonomy" id="664683"/>
    <lineage>
        <taxon>Bacteria</taxon>
        <taxon>Pseudomonadati</taxon>
        <taxon>Pseudomonadota</taxon>
        <taxon>Gammaproteobacteria</taxon>
        <taxon>Oceanospirillales</taxon>
        <taxon>Halomonadaceae</taxon>
        <taxon>Vreelandella</taxon>
    </lineage>
</organism>
<proteinExistence type="predicted"/>
<gene>
    <name evidence="1" type="ORF">FX987_02173</name>
</gene>
<accession>A0AAP9T1D1</accession>
<keyword evidence="2" id="KW-1185">Reference proteome</keyword>
<evidence type="ECO:0000313" key="1">
    <source>
        <dbReference type="EMBL" id="QKS24396.1"/>
    </source>
</evidence>
<dbReference type="Pfam" id="PF10014">
    <property type="entry name" value="2OG-Fe_Oxy_2"/>
    <property type="match status" value="1"/>
</dbReference>
<dbReference type="InterPro" id="IPR018724">
    <property type="entry name" value="2OG-Fe_dioxygenase"/>
</dbReference>
<dbReference type="EMBL" id="CP054580">
    <property type="protein sequence ID" value="QKS24396.1"/>
    <property type="molecule type" value="Genomic_DNA"/>
</dbReference>
<evidence type="ECO:0008006" key="3">
    <source>
        <dbReference type="Google" id="ProtNLM"/>
    </source>
</evidence>
<name>A0AAP9T1D1_9GAMM</name>
<sequence length="258" mass="29632">MQNISSPTPPQPQPHMYDRVHSEVIDLCKNIARNDFVLLPAKHVHSLITLDDESLLEDWEDFQNSWNRLEQDQHMKDGGKYRFRRHGVYSAEPSSSVKPEPRQPHYQSLDYNTLNGGIARDFAPIEPAIADCKILMAALELCRRTFSSIAPFYGWHIEVHQFRIIATDNQALPTPEGIHRDGVSFVFMMLVNRKNVLSGETSIYNRERKELARHTLTTPFDAAIVNDERTLHGVTPITAEDSNEHGYRDVLVITFNKR</sequence>
<dbReference type="Gene3D" id="2.60.120.620">
    <property type="entry name" value="q2cbj1_9rhob like domain"/>
    <property type="match status" value="1"/>
</dbReference>
<dbReference type="RefSeq" id="WP_022522666.1">
    <property type="nucleotide sequence ID" value="NZ_CBDIPO010000001.1"/>
</dbReference>
<dbReference type="GO" id="GO:0051213">
    <property type="term" value="F:dioxygenase activity"/>
    <property type="evidence" value="ECO:0007669"/>
    <property type="project" value="InterPro"/>
</dbReference>
<reference evidence="1 2" key="1">
    <citation type="submission" date="2019-12" db="EMBL/GenBank/DDBJ databases">
        <title>Genome sequencing and assembly of endphytes of Porphyra tenera.</title>
        <authorList>
            <person name="Park J.M."/>
            <person name="Shin R."/>
            <person name="Jo S.H."/>
        </authorList>
    </citation>
    <scope>NUCLEOTIDE SEQUENCE [LARGE SCALE GENOMIC DNA]</scope>
    <source>
        <strain evidence="1 2">GPM3</strain>
    </source>
</reference>
<dbReference type="Proteomes" id="UP000509761">
    <property type="component" value="Chromosome"/>
</dbReference>
<dbReference type="AlphaFoldDB" id="A0AAP9T1D1"/>
<protein>
    <recommendedName>
        <fullName evidence="3">2OG-Fe dioxygenase family protein</fullName>
    </recommendedName>
</protein>